<dbReference type="AlphaFoldDB" id="A0A921JJ68"/>
<gene>
    <name evidence="1" type="ORF">K8V47_09490</name>
</gene>
<evidence type="ECO:0000313" key="1">
    <source>
        <dbReference type="EMBL" id="HJE39973.1"/>
    </source>
</evidence>
<dbReference type="EMBL" id="DYXT01000049">
    <property type="protein sequence ID" value="HJE39973.1"/>
    <property type="molecule type" value="Genomic_DNA"/>
</dbReference>
<accession>A0A921JJ68</accession>
<dbReference type="Proteomes" id="UP000711407">
    <property type="component" value="Unassembled WGS sequence"/>
</dbReference>
<reference evidence="1" key="2">
    <citation type="submission" date="2021-09" db="EMBL/GenBank/DDBJ databases">
        <authorList>
            <person name="Gilroy R."/>
        </authorList>
    </citation>
    <scope>NUCLEOTIDE SEQUENCE</scope>
    <source>
        <strain evidence="1">4100</strain>
    </source>
</reference>
<protein>
    <submittedName>
        <fullName evidence="1">Uncharacterized protein</fullName>
    </submittedName>
</protein>
<evidence type="ECO:0000313" key="2">
    <source>
        <dbReference type="Proteomes" id="UP000711407"/>
    </source>
</evidence>
<sequence>MQQSNNHEYATEISNRIDHIVYHLYGLTYDEVLIVDPETPITREEYENFQFD</sequence>
<name>A0A921JJ68_9BACT</name>
<reference evidence="1" key="1">
    <citation type="journal article" date="2021" name="PeerJ">
        <title>Extensive microbial diversity within the chicken gut microbiome revealed by metagenomics and culture.</title>
        <authorList>
            <person name="Gilroy R."/>
            <person name="Ravi A."/>
            <person name="Getino M."/>
            <person name="Pursley I."/>
            <person name="Horton D.L."/>
            <person name="Alikhan N.F."/>
            <person name="Baker D."/>
            <person name="Gharbi K."/>
            <person name="Hall N."/>
            <person name="Watson M."/>
            <person name="Adriaenssens E.M."/>
            <person name="Foster-Nyarko E."/>
            <person name="Jarju S."/>
            <person name="Secka A."/>
            <person name="Antonio M."/>
            <person name="Oren A."/>
            <person name="Chaudhuri R.R."/>
            <person name="La Ragione R."/>
            <person name="Hildebrand F."/>
            <person name="Pallen M.J."/>
        </authorList>
    </citation>
    <scope>NUCLEOTIDE SEQUENCE</scope>
    <source>
        <strain evidence="1">4100</strain>
    </source>
</reference>
<organism evidence="1 2">
    <name type="scientific">Candidatus Amulumruptor caecigallinarius</name>
    <dbReference type="NCBI Taxonomy" id="2109911"/>
    <lineage>
        <taxon>Bacteria</taxon>
        <taxon>Pseudomonadati</taxon>
        <taxon>Bacteroidota</taxon>
        <taxon>Bacteroidia</taxon>
        <taxon>Bacteroidales</taxon>
        <taxon>Muribaculaceae</taxon>
        <taxon>Candidatus Amulumruptor</taxon>
    </lineage>
</organism>
<comment type="caution">
    <text evidence="1">The sequence shown here is derived from an EMBL/GenBank/DDBJ whole genome shotgun (WGS) entry which is preliminary data.</text>
</comment>
<proteinExistence type="predicted"/>